<dbReference type="CDD" id="cd06225">
    <property type="entry name" value="HAMP"/>
    <property type="match status" value="1"/>
</dbReference>
<feature type="coiled-coil region" evidence="4">
    <location>
        <begin position="84"/>
        <end position="141"/>
    </location>
</feature>
<feature type="domain" description="HAMP" evidence="7">
    <location>
        <begin position="136"/>
        <end position="187"/>
    </location>
</feature>
<evidence type="ECO:0000259" key="7">
    <source>
        <dbReference type="PROSITE" id="PS50885"/>
    </source>
</evidence>
<keyword evidence="5" id="KW-0472">Membrane</keyword>
<dbReference type="AlphaFoldDB" id="A0A7C4AIR3"/>
<dbReference type="Gene3D" id="6.10.340.10">
    <property type="match status" value="1"/>
</dbReference>
<dbReference type="Gene3D" id="1.10.287.950">
    <property type="entry name" value="Methyl-accepting chemotaxis protein"/>
    <property type="match status" value="1"/>
</dbReference>
<dbReference type="PROSITE" id="PS50111">
    <property type="entry name" value="CHEMOTAXIS_TRANSDUC_2"/>
    <property type="match status" value="1"/>
</dbReference>
<dbReference type="InterPro" id="IPR003660">
    <property type="entry name" value="HAMP_dom"/>
</dbReference>
<keyword evidence="5" id="KW-1133">Transmembrane helix</keyword>
<evidence type="ECO:0000256" key="4">
    <source>
        <dbReference type="SAM" id="Coils"/>
    </source>
</evidence>
<dbReference type="GO" id="GO:0007165">
    <property type="term" value="P:signal transduction"/>
    <property type="evidence" value="ECO:0007669"/>
    <property type="project" value="UniProtKB-KW"/>
</dbReference>
<feature type="domain" description="Methyl-accepting transducer" evidence="6">
    <location>
        <begin position="192"/>
        <end position="428"/>
    </location>
</feature>
<dbReference type="Pfam" id="PF00015">
    <property type="entry name" value="MCPsignal"/>
    <property type="match status" value="1"/>
</dbReference>
<dbReference type="EMBL" id="DTHO01000011">
    <property type="protein sequence ID" value="HGG99075.1"/>
    <property type="molecule type" value="Genomic_DNA"/>
</dbReference>
<feature type="domain" description="HAMP" evidence="7">
    <location>
        <begin position="78"/>
        <end position="130"/>
    </location>
</feature>
<organism evidence="8">
    <name type="scientific">Thermodesulfovibrio aggregans</name>
    <dbReference type="NCBI Taxonomy" id="86166"/>
    <lineage>
        <taxon>Bacteria</taxon>
        <taxon>Pseudomonadati</taxon>
        <taxon>Nitrospirota</taxon>
        <taxon>Thermodesulfovibrionia</taxon>
        <taxon>Thermodesulfovibrionales</taxon>
        <taxon>Thermodesulfovibrionaceae</taxon>
        <taxon>Thermodesulfovibrio</taxon>
    </lineage>
</organism>
<protein>
    <submittedName>
        <fullName evidence="8">Methyl-accepting chemotaxis protein</fullName>
    </submittedName>
</protein>
<dbReference type="SMART" id="SM00283">
    <property type="entry name" value="MA"/>
    <property type="match status" value="1"/>
</dbReference>
<evidence type="ECO:0000259" key="6">
    <source>
        <dbReference type="PROSITE" id="PS50111"/>
    </source>
</evidence>
<comment type="caution">
    <text evidence="8">The sequence shown here is derived from an EMBL/GenBank/DDBJ whole genome shotgun (WGS) entry which is preliminary data.</text>
</comment>
<feature type="transmembrane region" description="Helical" evidence="5">
    <location>
        <begin position="54"/>
        <end position="76"/>
    </location>
</feature>
<dbReference type="GO" id="GO:0016020">
    <property type="term" value="C:membrane"/>
    <property type="evidence" value="ECO:0007669"/>
    <property type="project" value="InterPro"/>
</dbReference>
<dbReference type="Pfam" id="PF00672">
    <property type="entry name" value="HAMP"/>
    <property type="match status" value="1"/>
</dbReference>
<evidence type="ECO:0000256" key="5">
    <source>
        <dbReference type="SAM" id="Phobius"/>
    </source>
</evidence>
<dbReference type="PANTHER" id="PTHR32089">
    <property type="entry name" value="METHYL-ACCEPTING CHEMOTAXIS PROTEIN MCPB"/>
    <property type="match status" value="1"/>
</dbReference>
<dbReference type="SUPFAM" id="SSF58104">
    <property type="entry name" value="Methyl-accepting chemotaxis protein (MCP) signaling domain"/>
    <property type="match status" value="1"/>
</dbReference>
<keyword evidence="4" id="KW-0175">Coiled coil</keyword>
<dbReference type="PROSITE" id="PS50885">
    <property type="entry name" value="HAMP"/>
    <property type="match status" value="2"/>
</dbReference>
<name>A0A7C4AIR3_9BACT</name>
<keyword evidence="1 3" id="KW-0807">Transducer</keyword>
<evidence type="ECO:0000256" key="1">
    <source>
        <dbReference type="ARBA" id="ARBA00023224"/>
    </source>
</evidence>
<evidence type="ECO:0000256" key="3">
    <source>
        <dbReference type="PROSITE-ProRule" id="PRU00284"/>
    </source>
</evidence>
<evidence type="ECO:0000256" key="2">
    <source>
        <dbReference type="ARBA" id="ARBA00029447"/>
    </source>
</evidence>
<evidence type="ECO:0000313" key="8">
    <source>
        <dbReference type="EMBL" id="HGG99075.1"/>
    </source>
</evidence>
<dbReference type="SMART" id="SM00304">
    <property type="entry name" value="HAMP"/>
    <property type="match status" value="2"/>
</dbReference>
<reference evidence="8" key="1">
    <citation type="journal article" date="2020" name="mSystems">
        <title>Genome- and Community-Level Interaction Insights into Carbon Utilization and Element Cycling Functions of Hydrothermarchaeota in Hydrothermal Sediment.</title>
        <authorList>
            <person name="Zhou Z."/>
            <person name="Liu Y."/>
            <person name="Xu W."/>
            <person name="Pan J."/>
            <person name="Luo Z.H."/>
            <person name="Li M."/>
        </authorList>
    </citation>
    <scope>NUCLEOTIDE SEQUENCE [LARGE SCALE GENOMIC DNA]</scope>
    <source>
        <strain evidence="8">SpSt-788</strain>
    </source>
</reference>
<dbReference type="InterPro" id="IPR004089">
    <property type="entry name" value="MCPsignal_dom"/>
</dbReference>
<dbReference type="PANTHER" id="PTHR32089:SF114">
    <property type="entry name" value="METHYL-ACCEPTING CHEMOTAXIS PROTEIN MCPB"/>
    <property type="match status" value="1"/>
</dbReference>
<sequence>MSEKVEKKGKALYRKFLGVFFLSTILFLIILSGVIATAYTIYGEEKIMSNLINFAPAFGLLAIAFVGISTANILWFKKHIISPLSAIENAIENLRRENYEKKIRLKTADEFQKIADAINLLTDKLNTFVQIEEEKKEMQNNLIKFLQLMTSVSEGDLTLKAEATPDVFGSLADAFNLMSYKIGEVIIESKKSADELGQKSQILSEIIQKLQNSMEIHKEEVEKISYFVEKTSDITTQTDEKIRTAMDISNESMSTVLKGSETVTETAKIMQLIKTIAQNINSKMKTLSEKLTEIETISTIINEIANRLDLLALNASIEAARAGEEGRGFTVIADEIKALSEKATRSSKHIENIIRLLHEEAKAITGGLEEEASYLGTVTDSVSQVVSVFDNLDSTIIKTEQIIKEINETLQKQKELVDENSAFAQRLKEPIDEISTMVNKIMDVSSLLSDTSKKLMEVTEGFKI</sequence>
<comment type="similarity">
    <text evidence="2">Belongs to the methyl-accepting chemotaxis (MCP) protein family.</text>
</comment>
<feature type="transmembrane region" description="Helical" evidence="5">
    <location>
        <begin position="16"/>
        <end position="42"/>
    </location>
</feature>
<accession>A0A7C4AIR3</accession>
<gene>
    <name evidence="8" type="ORF">ENV75_01285</name>
</gene>
<keyword evidence="5" id="KW-0812">Transmembrane</keyword>
<proteinExistence type="inferred from homology"/>